<feature type="chain" id="PRO_5046809142" description="Calcineurin-like phosphoesterase domain-containing protein" evidence="2">
    <location>
        <begin position="24"/>
        <end position="461"/>
    </location>
</feature>
<dbReference type="Pfam" id="PF00149">
    <property type="entry name" value="Metallophos"/>
    <property type="match status" value="1"/>
</dbReference>
<dbReference type="Gene3D" id="3.60.21.10">
    <property type="match status" value="1"/>
</dbReference>
<feature type="region of interest" description="Disordered" evidence="1">
    <location>
        <begin position="23"/>
        <end position="50"/>
    </location>
</feature>
<gene>
    <name evidence="4" type="ORF">GCM10022242_31020</name>
</gene>
<accession>A0ABP7IVX0</accession>
<keyword evidence="2" id="KW-0732">Signal</keyword>
<evidence type="ECO:0000259" key="3">
    <source>
        <dbReference type="Pfam" id="PF00149"/>
    </source>
</evidence>
<evidence type="ECO:0000256" key="1">
    <source>
        <dbReference type="SAM" id="MobiDB-lite"/>
    </source>
</evidence>
<dbReference type="InterPro" id="IPR029052">
    <property type="entry name" value="Metallo-depent_PP-like"/>
</dbReference>
<proteinExistence type="predicted"/>
<evidence type="ECO:0000256" key="2">
    <source>
        <dbReference type="SAM" id="SignalP"/>
    </source>
</evidence>
<evidence type="ECO:0000313" key="4">
    <source>
        <dbReference type="EMBL" id="GAA3827522.1"/>
    </source>
</evidence>
<dbReference type="SUPFAM" id="SSF56300">
    <property type="entry name" value="Metallo-dependent phosphatases"/>
    <property type="match status" value="1"/>
</dbReference>
<name>A0ABP7IVX0_9ACTN</name>
<reference evidence="5" key="1">
    <citation type="journal article" date="2019" name="Int. J. Syst. Evol. Microbiol.">
        <title>The Global Catalogue of Microorganisms (GCM) 10K type strain sequencing project: providing services to taxonomists for standard genome sequencing and annotation.</title>
        <authorList>
            <consortium name="The Broad Institute Genomics Platform"/>
            <consortium name="The Broad Institute Genome Sequencing Center for Infectious Disease"/>
            <person name="Wu L."/>
            <person name="Ma J."/>
        </authorList>
    </citation>
    <scope>NUCLEOTIDE SEQUENCE [LARGE SCALE GENOMIC DNA]</scope>
    <source>
        <strain evidence="5">JCM 16953</strain>
    </source>
</reference>
<sequence>MVGAAVALAVAVVATLLIVSSDAGGTTSAGSGAVAGTSTTRPLQPPPATGRPTSFRFLSSPDFFNADIGDLSTLSGWSAFVAGWHQRFPGVPVPNSWNDHQAALVDQILGQFAAEKPDDVLVAGDTVAGHWGEDKWYVHGHKVRTDIFGPTSDRAERMAALDRAADFYFGAYEDFFADRGLRLWPAIGDHEYGDNPWSGSNPSHRLKRAAFPTIRKRFDENLVRPRIANGADVSRPAGPASRTAYATYLDPEVLLVSLDDFHPTGKAVTPRIDRRQLAWVRSVLAAADRAGTDWIIVQGHLPIVPTVRVSHSSAICYRGGTRSPLWRTMVRHHVDLYLNGEVHDNSVNTVDGITQISHGGLFAKAYTKGSTAYLVGDITGGKLSLTLKRWDITAAQSTPRVWQTTPKTPVLWAKTLSAKPRTIGTMTVTKNRRILSQRGLLREYRGAQRCGFRDGRPHVNL</sequence>
<comment type="caution">
    <text evidence="4">The sequence shown here is derived from an EMBL/GenBank/DDBJ whole genome shotgun (WGS) entry which is preliminary data.</text>
</comment>
<dbReference type="EMBL" id="BAABAH010000012">
    <property type="protein sequence ID" value="GAA3827522.1"/>
    <property type="molecule type" value="Genomic_DNA"/>
</dbReference>
<feature type="compositionally biased region" description="Low complexity" evidence="1">
    <location>
        <begin position="23"/>
        <end position="40"/>
    </location>
</feature>
<dbReference type="Proteomes" id="UP001501821">
    <property type="component" value="Unassembled WGS sequence"/>
</dbReference>
<evidence type="ECO:0000313" key="5">
    <source>
        <dbReference type="Proteomes" id="UP001501821"/>
    </source>
</evidence>
<organism evidence="4 5">
    <name type="scientific">Nocardioides panacisoli</name>
    <dbReference type="NCBI Taxonomy" id="627624"/>
    <lineage>
        <taxon>Bacteria</taxon>
        <taxon>Bacillati</taxon>
        <taxon>Actinomycetota</taxon>
        <taxon>Actinomycetes</taxon>
        <taxon>Propionibacteriales</taxon>
        <taxon>Nocardioidaceae</taxon>
        <taxon>Nocardioides</taxon>
    </lineage>
</organism>
<feature type="domain" description="Calcineurin-like phosphoesterase" evidence="3">
    <location>
        <begin position="99"/>
        <end position="343"/>
    </location>
</feature>
<protein>
    <recommendedName>
        <fullName evidence="3">Calcineurin-like phosphoesterase domain-containing protein</fullName>
    </recommendedName>
</protein>
<dbReference type="InterPro" id="IPR004843">
    <property type="entry name" value="Calcineurin-like_PHP"/>
</dbReference>
<keyword evidence="5" id="KW-1185">Reference proteome</keyword>
<feature type="signal peptide" evidence="2">
    <location>
        <begin position="1"/>
        <end position="23"/>
    </location>
</feature>